<evidence type="ECO:0000256" key="2">
    <source>
        <dbReference type="ARBA" id="ARBA00004906"/>
    </source>
</evidence>
<evidence type="ECO:0000256" key="1">
    <source>
        <dbReference type="ARBA" id="ARBA00004123"/>
    </source>
</evidence>
<evidence type="ECO:0000256" key="4">
    <source>
        <dbReference type="ARBA" id="ARBA00024347"/>
    </source>
</evidence>
<protein>
    <recommendedName>
        <fullName evidence="5">WWE domain-containing protein</fullName>
    </recommendedName>
</protein>
<dbReference type="GO" id="GO:0008270">
    <property type="term" value="F:zinc ion binding"/>
    <property type="evidence" value="ECO:0007669"/>
    <property type="project" value="InterPro"/>
</dbReference>
<dbReference type="GO" id="GO:0003950">
    <property type="term" value="F:NAD+ poly-ADP-ribosyltransferase activity"/>
    <property type="evidence" value="ECO:0007669"/>
    <property type="project" value="TreeGrafter"/>
</dbReference>
<dbReference type="Proteomes" id="UP000694389">
    <property type="component" value="Unassembled WGS sequence"/>
</dbReference>
<comment type="similarity">
    <text evidence="4">Belongs to the ARTD/PARP family.</text>
</comment>
<sequence length="359" mass="41164">MFSPHNNMENGEALDYFWGAPANLKHYEWQLLVGNQWLRIENDHVIETHYCHAGAKGITINTHHGKVFIDFDKLQILTGPLKVQRLSSLPPGQTEDVGWYFRDDQLWREYGSQTSSRLSSSISSRDVEHQFTLNPQGSLTFTVGSTSYRLDFSTMTQTNCTTGLRRNVRRRPKFASNTRSLYSTSALPMASSSQLTNGGYKWEFMGEEGEWTEYQAHVCSLDSAAIETQYQLNPQGKLYFNIRRFSYTLDFSTMCQINNQIGTARAVRRTADNGSQQDSSWGSQPRWQFQDIGGKWKDYCKGRRQCSMSSQDIELEYQKNPSGSVIFTTSNFSYELNFSAMTQMNLSTTTTRSVRRLNQ</sequence>
<name>A0A8C4P0W0_DICLA</name>
<dbReference type="InterPro" id="IPR037197">
    <property type="entry name" value="WWE_dom_sf"/>
</dbReference>
<reference evidence="6" key="2">
    <citation type="submission" date="2025-09" db="UniProtKB">
        <authorList>
            <consortium name="Ensembl"/>
        </authorList>
    </citation>
    <scope>IDENTIFICATION</scope>
</reference>
<evidence type="ECO:0000259" key="5">
    <source>
        <dbReference type="PROSITE" id="PS50918"/>
    </source>
</evidence>
<dbReference type="GO" id="GO:1990404">
    <property type="term" value="F:NAD+-protein mono-ADP-ribosyltransferase activity"/>
    <property type="evidence" value="ECO:0007669"/>
    <property type="project" value="TreeGrafter"/>
</dbReference>
<dbReference type="InterPro" id="IPR004170">
    <property type="entry name" value="WWE_dom"/>
</dbReference>
<dbReference type="PANTHER" id="PTHR45740">
    <property type="entry name" value="POLY [ADP-RIBOSE] POLYMERASE"/>
    <property type="match status" value="1"/>
</dbReference>
<dbReference type="Ensembl" id="ENSDLAT00005065447.2">
    <property type="protein sequence ID" value="ENSDLAP00005061812.2"/>
    <property type="gene ID" value="ENSDLAG00005025844.2"/>
</dbReference>
<dbReference type="OMA" id="DQLWCEY"/>
<gene>
    <name evidence="6" type="primary">si:ch211-244b2.3</name>
</gene>
<dbReference type="Gene3D" id="3.30.720.50">
    <property type="match status" value="3"/>
</dbReference>
<evidence type="ECO:0000256" key="3">
    <source>
        <dbReference type="ARBA" id="ARBA00023242"/>
    </source>
</evidence>
<dbReference type="RefSeq" id="XP_051248055.1">
    <property type="nucleotide sequence ID" value="XM_051392095.1"/>
</dbReference>
<dbReference type="OrthoDB" id="24952at2759"/>
<dbReference type="AlphaFoldDB" id="A0A8C4P0W0"/>
<dbReference type="PROSITE" id="PS50918">
    <property type="entry name" value="WWE"/>
    <property type="match status" value="3"/>
</dbReference>
<comment type="pathway">
    <text evidence="2">Protein modification; protein ubiquitination.</text>
</comment>
<dbReference type="SUPFAM" id="SSF117839">
    <property type="entry name" value="WWE domain"/>
    <property type="match status" value="3"/>
</dbReference>
<comment type="subcellular location">
    <subcellularLocation>
        <location evidence="1">Nucleus</location>
    </subcellularLocation>
</comment>
<feature type="domain" description="WWE" evidence="5">
    <location>
        <begin position="188"/>
        <end position="269"/>
    </location>
</feature>
<feature type="domain" description="WWE" evidence="5">
    <location>
        <begin position="85"/>
        <end position="170"/>
    </location>
</feature>
<dbReference type="InterPro" id="IPR018123">
    <property type="entry name" value="WWE-dom_subgr"/>
</dbReference>
<proteinExistence type="inferred from homology"/>
<dbReference type="UniPathway" id="UPA00143"/>
<feature type="domain" description="WWE" evidence="5">
    <location>
        <begin position="273"/>
        <end position="356"/>
    </location>
</feature>
<dbReference type="GO" id="GO:0016567">
    <property type="term" value="P:protein ubiquitination"/>
    <property type="evidence" value="ECO:0007669"/>
    <property type="project" value="UniProtKB-UniPathway"/>
</dbReference>
<keyword evidence="7" id="KW-1185">Reference proteome</keyword>
<keyword evidence="3" id="KW-0539">Nucleus</keyword>
<dbReference type="InterPro" id="IPR051712">
    <property type="entry name" value="ARTD-AVP"/>
</dbReference>
<reference evidence="6" key="1">
    <citation type="submission" date="2025-08" db="UniProtKB">
        <authorList>
            <consortium name="Ensembl"/>
        </authorList>
    </citation>
    <scope>IDENTIFICATION</scope>
</reference>
<dbReference type="Pfam" id="PF23466">
    <property type="entry name" value="WWE_4"/>
    <property type="match status" value="1"/>
</dbReference>
<organism evidence="6 7">
    <name type="scientific">Dicentrarchus labrax</name>
    <name type="common">European seabass</name>
    <name type="synonym">Morone labrax</name>
    <dbReference type="NCBI Taxonomy" id="13489"/>
    <lineage>
        <taxon>Eukaryota</taxon>
        <taxon>Metazoa</taxon>
        <taxon>Chordata</taxon>
        <taxon>Craniata</taxon>
        <taxon>Vertebrata</taxon>
        <taxon>Euteleostomi</taxon>
        <taxon>Actinopterygii</taxon>
        <taxon>Neopterygii</taxon>
        <taxon>Teleostei</taxon>
        <taxon>Neoteleostei</taxon>
        <taxon>Acanthomorphata</taxon>
        <taxon>Eupercaria</taxon>
        <taxon>Moronidae</taxon>
        <taxon>Dicentrarchus</taxon>
    </lineage>
</organism>
<evidence type="ECO:0000313" key="7">
    <source>
        <dbReference type="Proteomes" id="UP000694389"/>
    </source>
</evidence>
<dbReference type="PANTHER" id="PTHR45740:SF14">
    <property type="entry name" value="NOVEL PROTEIN"/>
    <property type="match status" value="1"/>
</dbReference>
<evidence type="ECO:0000313" key="6">
    <source>
        <dbReference type="Ensembl" id="ENSDLAP00005061812.2"/>
    </source>
</evidence>
<dbReference type="Pfam" id="PF02825">
    <property type="entry name" value="WWE"/>
    <property type="match status" value="3"/>
</dbReference>
<dbReference type="GO" id="GO:0005634">
    <property type="term" value="C:nucleus"/>
    <property type="evidence" value="ECO:0007669"/>
    <property type="project" value="UniProtKB-SubCell"/>
</dbReference>
<dbReference type="GeneID" id="127358759"/>
<accession>A0A8C4P0W0</accession>
<dbReference type="SMART" id="SM00678">
    <property type="entry name" value="WWE"/>
    <property type="match status" value="2"/>
</dbReference>
<dbReference type="GeneTree" id="ENSGT00940000164581"/>